<dbReference type="EMBL" id="QUSF01000002">
    <property type="protein sequence ID" value="RLW12398.1"/>
    <property type="molecule type" value="Genomic_DNA"/>
</dbReference>
<dbReference type="AlphaFoldDB" id="A0A3L8T9B4"/>
<keyword evidence="2" id="KW-1185">Reference proteome</keyword>
<protein>
    <submittedName>
        <fullName evidence="1">Uncharacterized protein</fullName>
    </submittedName>
</protein>
<sequence>MCLCFSRAAERIECHLVAKARDSSEGFLQEPRDFRLSPDILSSLLGGLMSDVGPSQAPKSFAASYRPLAQYGEGPAHELDAGKAQDAEHHRDAECRSCAITYAREELSF</sequence>
<comment type="caution">
    <text evidence="1">The sequence shown here is derived from an EMBL/GenBank/DDBJ whole genome shotgun (WGS) entry which is preliminary data.</text>
</comment>
<proteinExistence type="predicted"/>
<gene>
    <name evidence="1" type="ORF">DV515_00000895</name>
</gene>
<accession>A0A3L8T9B4</accession>
<evidence type="ECO:0000313" key="2">
    <source>
        <dbReference type="Proteomes" id="UP000276834"/>
    </source>
</evidence>
<organism evidence="1 2">
    <name type="scientific">Chloebia gouldiae</name>
    <name type="common">Gouldian finch</name>
    <name type="synonym">Erythrura gouldiae</name>
    <dbReference type="NCBI Taxonomy" id="44316"/>
    <lineage>
        <taxon>Eukaryota</taxon>
        <taxon>Metazoa</taxon>
        <taxon>Chordata</taxon>
        <taxon>Craniata</taxon>
        <taxon>Vertebrata</taxon>
        <taxon>Euteleostomi</taxon>
        <taxon>Archelosauria</taxon>
        <taxon>Archosauria</taxon>
        <taxon>Dinosauria</taxon>
        <taxon>Saurischia</taxon>
        <taxon>Theropoda</taxon>
        <taxon>Coelurosauria</taxon>
        <taxon>Aves</taxon>
        <taxon>Neognathae</taxon>
        <taxon>Neoaves</taxon>
        <taxon>Telluraves</taxon>
        <taxon>Australaves</taxon>
        <taxon>Passeriformes</taxon>
        <taxon>Passeroidea</taxon>
        <taxon>Passeridae</taxon>
        <taxon>Chloebia</taxon>
    </lineage>
</organism>
<dbReference type="Proteomes" id="UP000276834">
    <property type="component" value="Unassembled WGS sequence"/>
</dbReference>
<name>A0A3L8T9B4_CHLGU</name>
<evidence type="ECO:0000313" key="1">
    <source>
        <dbReference type="EMBL" id="RLW12398.1"/>
    </source>
</evidence>
<reference evidence="1 2" key="1">
    <citation type="journal article" date="2018" name="Proc. R. Soc. B">
        <title>A non-coding region near Follistatin controls head colour polymorphism in the Gouldian finch.</title>
        <authorList>
            <person name="Toomey M.B."/>
            <person name="Marques C.I."/>
            <person name="Andrade P."/>
            <person name="Araujo P.M."/>
            <person name="Sabatino S."/>
            <person name="Gazda M.A."/>
            <person name="Afonso S."/>
            <person name="Lopes R.J."/>
            <person name="Corbo J.C."/>
            <person name="Carneiro M."/>
        </authorList>
    </citation>
    <scope>NUCLEOTIDE SEQUENCE [LARGE SCALE GENOMIC DNA]</scope>
    <source>
        <strain evidence="1">Red01</strain>
        <tissue evidence="1">Muscle</tissue>
    </source>
</reference>